<dbReference type="CDD" id="cd06260">
    <property type="entry name" value="DUF820-like"/>
    <property type="match status" value="1"/>
</dbReference>
<dbReference type="SUPFAM" id="SSF52980">
    <property type="entry name" value="Restriction endonuclease-like"/>
    <property type="match status" value="1"/>
</dbReference>
<sequence length="187" mass="21537">MAELLTRYRFTVEEFHRMGEAGIFREDDRLELIEGELVRMSPVGSRHAACVARLTRLFVPLQEQAIVWVQNPLKLGEQTEVYPDVSLLRWRSDYYASGHPGPEAVWLVVEVSETSLAYDREVKVPLYARAGVPEVWVVDVEGRVLWVHRLPEGEAYREVWRLEAGEEVAPEAFPEHRLRVQDILGIS</sequence>
<dbReference type="KEGG" id="rmr:Rmar_1211"/>
<dbReference type="Proteomes" id="UP000002221">
    <property type="component" value="Chromosome"/>
</dbReference>
<evidence type="ECO:0000259" key="1">
    <source>
        <dbReference type="Pfam" id="PF05685"/>
    </source>
</evidence>
<gene>
    <name evidence="2" type="ordered locus">Rmar_1211</name>
</gene>
<dbReference type="HOGENOM" id="CLU_076312_2_0_10"/>
<dbReference type="PANTHER" id="PTHR35400:SF1">
    <property type="entry name" value="SLR1083 PROTEIN"/>
    <property type="match status" value="1"/>
</dbReference>
<proteinExistence type="predicted"/>
<dbReference type="OrthoDB" id="9808428at2"/>
<dbReference type="InterPro" id="IPR008538">
    <property type="entry name" value="Uma2"/>
</dbReference>
<dbReference type="RefSeq" id="WP_012843713.1">
    <property type="nucleotide sequence ID" value="NC_013501.1"/>
</dbReference>
<dbReference type="AlphaFoldDB" id="D0MHZ3"/>
<dbReference type="InterPro" id="IPR011335">
    <property type="entry name" value="Restrct_endonuc-II-like"/>
</dbReference>
<organism evidence="2 3">
    <name type="scientific">Rhodothermus marinus (strain ATCC 43812 / DSM 4252 / R-10)</name>
    <name type="common">Rhodothermus obamensis</name>
    <dbReference type="NCBI Taxonomy" id="518766"/>
    <lineage>
        <taxon>Bacteria</taxon>
        <taxon>Pseudomonadati</taxon>
        <taxon>Rhodothermota</taxon>
        <taxon>Rhodothermia</taxon>
        <taxon>Rhodothermales</taxon>
        <taxon>Rhodothermaceae</taxon>
        <taxon>Rhodothermus</taxon>
    </lineage>
</organism>
<feature type="domain" description="Putative restriction endonuclease" evidence="1">
    <location>
        <begin position="12"/>
        <end position="180"/>
    </location>
</feature>
<protein>
    <recommendedName>
        <fullName evidence="1">Putative restriction endonuclease domain-containing protein</fullName>
    </recommendedName>
</protein>
<dbReference type="eggNOG" id="COG4636">
    <property type="taxonomic scope" value="Bacteria"/>
</dbReference>
<evidence type="ECO:0000313" key="3">
    <source>
        <dbReference type="Proteomes" id="UP000002221"/>
    </source>
</evidence>
<evidence type="ECO:0000313" key="2">
    <source>
        <dbReference type="EMBL" id="ACY48101.1"/>
    </source>
</evidence>
<dbReference type="PANTHER" id="PTHR35400">
    <property type="entry name" value="SLR1083 PROTEIN"/>
    <property type="match status" value="1"/>
</dbReference>
<dbReference type="InterPro" id="IPR012296">
    <property type="entry name" value="Nuclease_put_TT1808"/>
</dbReference>
<dbReference type="Gene3D" id="3.90.1570.10">
    <property type="entry name" value="tt1808, chain A"/>
    <property type="match status" value="1"/>
</dbReference>
<reference evidence="2 3" key="1">
    <citation type="journal article" date="2009" name="Stand. Genomic Sci.">
        <title>Complete genome sequence of Rhodothermus marinus type strain (R-10).</title>
        <authorList>
            <person name="Nolan M."/>
            <person name="Tindall B.J."/>
            <person name="Pomrenke H."/>
            <person name="Lapidus A."/>
            <person name="Copeland A."/>
            <person name="Glavina Del Rio T."/>
            <person name="Lucas S."/>
            <person name="Chen F."/>
            <person name="Tice H."/>
            <person name="Cheng J.F."/>
            <person name="Saunders E."/>
            <person name="Han C."/>
            <person name="Bruce D."/>
            <person name="Goodwin L."/>
            <person name="Chain P."/>
            <person name="Pitluck S."/>
            <person name="Ovchinikova G."/>
            <person name="Pati A."/>
            <person name="Ivanova N."/>
            <person name="Mavromatis K."/>
            <person name="Chen A."/>
            <person name="Palaniappan K."/>
            <person name="Land M."/>
            <person name="Hauser L."/>
            <person name="Chang Y.J."/>
            <person name="Jeffries C.D."/>
            <person name="Brettin T."/>
            <person name="Goker M."/>
            <person name="Bristow J."/>
            <person name="Eisen J.A."/>
            <person name="Markowitz V."/>
            <person name="Hugenholtz P."/>
            <person name="Kyrpides N.C."/>
            <person name="Klenk H.P."/>
            <person name="Detter J.C."/>
        </authorList>
    </citation>
    <scope>NUCLEOTIDE SEQUENCE [LARGE SCALE GENOMIC DNA]</scope>
    <source>
        <strain evidence="3">ATCC 43812 / DSM 4252 / R-10</strain>
    </source>
</reference>
<dbReference type="STRING" id="518766.Rmar_1211"/>
<dbReference type="Pfam" id="PF05685">
    <property type="entry name" value="Uma2"/>
    <property type="match status" value="1"/>
</dbReference>
<dbReference type="EMBL" id="CP001807">
    <property type="protein sequence ID" value="ACY48101.1"/>
    <property type="molecule type" value="Genomic_DNA"/>
</dbReference>
<accession>D0MHZ3</accession>
<name>D0MHZ3_RHOM4</name>
<keyword evidence="3" id="KW-1185">Reference proteome</keyword>